<dbReference type="EMBL" id="JAODOP010000004">
    <property type="protein sequence ID" value="MEF3835764.1"/>
    <property type="molecule type" value="Genomic_DNA"/>
</dbReference>
<comment type="caution">
    <text evidence="2">The sequence shown here is derived from an EMBL/GenBank/DDBJ whole genome shotgun (WGS) entry which is preliminary data.</text>
</comment>
<evidence type="ECO:0000313" key="2">
    <source>
        <dbReference type="EMBL" id="MEF3835764.1"/>
    </source>
</evidence>
<organism evidence="2 3">
    <name type="scientific">Flavivirga spongiicola</name>
    <dbReference type="NCBI Taxonomy" id="421621"/>
    <lineage>
        <taxon>Bacteria</taxon>
        <taxon>Pseudomonadati</taxon>
        <taxon>Bacteroidota</taxon>
        <taxon>Flavobacteriia</taxon>
        <taxon>Flavobacteriales</taxon>
        <taxon>Flavobacteriaceae</taxon>
        <taxon>Flavivirga</taxon>
    </lineage>
</organism>
<dbReference type="RefSeq" id="WP_303308043.1">
    <property type="nucleotide sequence ID" value="NZ_JAODOP010000004.1"/>
</dbReference>
<accession>A0ABU7XZ40</accession>
<gene>
    <name evidence="2" type="ORF">N1F79_21750</name>
</gene>
<feature type="signal peptide" evidence="1">
    <location>
        <begin position="1"/>
        <end position="18"/>
    </location>
</feature>
<protein>
    <submittedName>
        <fullName evidence="2">Protein-disulfide reductase DsbD family protein</fullName>
    </submittedName>
</protein>
<dbReference type="Proteomes" id="UP001337305">
    <property type="component" value="Unassembled WGS sequence"/>
</dbReference>
<keyword evidence="1" id="KW-0732">Signal</keyword>
<feature type="chain" id="PRO_5045569399" evidence="1">
    <location>
        <begin position="19"/>
        <end position="171"/>
    </location>
</feature>
<sequence>MKNLFGLYALFLSLTCLGQEAPQTSIYSSVIDNIQLKQTTSEEPVSMNATLVKSSISEGETTKLIVKTVIHNNWHIYAYVPEGGYFIQSELKIEVPEGITVNLIKEPKIKGYEADPNIMIYKGNLIFVYELDGKFEAGEHPIKATLTFQPCDPYHCLAPNEISKELKLTVN</sequence>
<evidence type="ECO:0000256" key="1">
    <source>
        <dbReference type="SAM" id="SignalP"/>
    </source>
</evidence>
<keyword evidence="3" id="KW-1185">Reference proteome</keyword>
<name>A0ABU7XZ40_9FLAO</name>
<reference evidence="2 3" key="1">
    <citation type="submission" date="2022-09" db="EMBL/GenBank/DDBJ databases">
        <title>Genome sequencing of Flavivirga sp. MEBiC05379.</title>
        <authorList>
            <person name="Oh H.-M."/>
            <person name="Kwon K.K."/>
            <person name="Park M.J."/>
            <person name="Yang S.-H."/>
        </authorList>
    </citation>
    <scope>NUCLEOTIDE SEQUENCE [LARGE SCALE GENOMIC DNA]</scope>
    <source>
        <strain evidence="2 3">MEBiC05379</strain>
    </source>
</reference>
<evidence type="ECO:0000313" key="3">
    <source>
        <dbReference type="Proteomes" id="UP001337305"/>
    </source>
</evidence>
<proteinExistence type="predicted"/>